<dbReference type="SUPFAM" id="SSF74650">
    <property type="entry name" value="Galactose mutarotase-like"/>
    <property type="match status" value="1"/>
</dbReference>
<keyword evidence="9" id="KW-0378">Hydrolase</keyword>
<gene>
    <name evidence="9" type="ORF">SAMN05216362_12319</name>
</gene>
<dbReference type="Gene3D" id="2.60.420.10">
    <property type="entry name" value="Maltose phosphorylase, domain 3"/>
    <property type="match status" value="1"/>
</dbReference>
<name>A0A1H9I728_9BACI</name>
<evidence type="ECO:0000259" key="6">
    <source>
        <dbReference type="Pfam" id="PF03632"/>
    </source>
</evidence>
<dbReference type="AlphaFoldDB" id="A0A1H9I728"/>
<dbReference type="Pfam" id="PF03633">
    <property type="entry name" value="Glyco_hydro_65C"/>
    <property type="match status" value="1"/>
</dbReference>
<evidence type="ECO:0000256" key="1">
    <source>
        <dbReference type="ARBA" id="ARBA00006768"/>
    </source>
</evidence>
<organism evidence="9 10">
    <name type="scientific">Piscibacillus halophilus</name>
    <dbReference type="NCBI Taxonomy" id="571933"/>
    <lineage>
        <taxon>Bacteria</taxon>
        <taxon>Bacillati</taxon>
        <taxon>Bacillota</taxon>
        <taxon>Bacilli</taxon>
        <taxon>Bacillales</taxon>
        <taxon>Bacillaceae</taxon>
        <taxon>Piscibacillus</taxon>
    </lineage>
</organism>
<proteinExistence type="inferred from homology"/>
<dbReference type="InterPro" id="IPR005195">
    <property type="entry name" value="Glyco_hydro_65_M"/>
</dbReference>
<dbReference type="InterPro" id="IPR011013">
    <property type="entry name" value="Gal_mutarotase_sf_dom"/>
</dbReference>
<comment type="similarity">
    <text evidence="1">Belongs to the glycosyl hydrolase 65 family.</text>
</comment>
<dbReference type="InterPro" id="IPR012341">
    <property type="entry name" value="6hp_glycosidase-like_sf"/>
</dbReference>
<protein>
    <submittedName>
        <fullName evidence="9">Hypothetical glycosyl hydrolase</fullName>
    </submittedName>
</protein>
<reference evidence="9 10" key="1">
    <citation type="submission" date="2016-10" db="EMBL/GenBank/DDBJ databases">
        <authorList>
            <person name="de Groot N.N."/>
        </authorList>
    </citation>
    <scope>NUCLEOTIDE SEQUENCE [LARGE SCALE GENOMIC DNA]</scope>
    <source>
        <strain evidence="9 10">DSM 21633</strain>
    </source>
</reference>
<evidence type="ECO:0000259" key="8">
    <source>
        <dbReference type="Pfam" id="PF03636"/>
    </source>
</evidence>
<dbReference type="GO" id="GO:0004553">
    <property type="term" value="F:hydrolase activity, hydrolyzing O-glycosyl compounds"/>
    <property type="evidence" value="ECO:0007669"/>
    <property type="project" value="TreeGrafter"/>
</dbReference>
<evidence type="ECO:0000313" key="10">
    <source>
        <dbReference type="Proteomes" id="UP000199427"/>
    </source>
</evidence>
<evidence type="ECO:0000256" key="2">
    <source>
        <dbReference type="ARBA" id="ARBA00022676"/>
    </source>
</evidence>
<dbReference type="Proteomes" id="UP000199427">
    <property type="component" value="Unassembled WGS sequence"/>
</dbReference>
<evidence type="ECO:0000256" key="3">
    <source>
        <dbReference type="ARBA" id="ARBA00022679"/>
    </source>
</evidence>
<dbReference type="InterPro" id="IPR005196">
    <property type="entry name" value="Glyco_hydro_65_N"/>
</dbReference>
<dbReference type="STRING" id="571933.SAMN05216362_12319"/>
<dbReference type="GO" id="GO:0030246">
    <property type="term" value="F:carbohydrate binding"/>
    <property type="evidence" value="ECO:0007669"/>
    <property type="project" value="InterPro"/>
</dbReference>
<dbReference type="GO" id="GO:0016757">
    <property type="term" value="F:glycosyltransferase activity"/>
    <property type="evidence" value="ECO:0007669"/>
    <property type="project" value="UniProtKB-KW"/>
</dbReference>
<feature type="binding site" evidence="5">
    <location>
        <begin position="606"/>
        <end position="607"/>
    </location>
    <ligand>
        <name>substrate</name>
    </ligand>
</feature>
<dbReference type="Gene3D" id="2.70.98.40">
    <property type="entry name" value="Glycoside hydrolase, family 65, N-terminal domain"/>
    <property type="match status" value="1"/>
</dbReference>
<dbReference type="RefSeq" id="WP_091774045.1">
    <property type="nucleotide sequence ID" value="NZ_FOES01000023.1"/>
</dbReference>
<dbReference type="SUPFAM" id="SSF48208">
    <property type="entry name" value="Six-hairpin glycosidases"/>
    <property type="match status" value="1"/>
</dbReference>
<dbReference type="InterPro" id="IPR037018">
    <property type="entry name" value="GH65_N"/>
</dbReference>
<dbReference type="GO" id="GO:0005975">
    <property type="term" value="P:carbohydrate metabolic process"/>
    <property type="evidence" value="ECO:0007669"/>
    <property type="project" value="InterPro"/>
</dbReference>
<dbReference type="PANTHER" id="PTHR11051:SF8">
    <property type="entry name" value="PROTEIN-GLUCOSYLGALACTOSYLHYDROXYLYSINE GLUCOSIDASE"/>
    <property type="match status" value="1"/>
</dbReference>
<evidence type="ECO:0000256" key="5">
    <source>
        <dbReference type="PIRSR" id="PIRSR036289-51"/>
    </source>
</evidence>
<dbReference type="InterPro" id="IPR008928">
    <property type="entry name" value="6-hairpin_glycosidase_sf"/>
</dbReference>
<feature type="domain" description="Glycoside hydrolase family 65 N-terminal" evidence="8">
    <location>
        <begin position="18"/>
        <end position="256"/>
    </location>
</feature>
<dbReference type="InterPro" id="IPR017045">
    <property type="entry name" value="Malt_Pase/Glycosyl_Hdrlase"/>
</dbReference>
<dbReference type="InterPro" id="IPR005194">
    <property type="entry name" value="Glyco_hydro_65_C"/>
</dbReference>
<evidence type="ECO:0000256" key="4">
    <source>
        <dbReference type="PIRSR" id="PIRSR036289-50"/>
    </source>
</evidence>
<dbReference type="OrthoDB" id="9758855at2"/>
<feature type="active site" description="Proton donor" evidence="4">
    <location>
        <position position="493"/>
    </location>
</feature>
<feature type="domain" description="Glycoside hydrolase family 65 central catalytic" evidence="6">
    <location>
        <begin position="315"/>
        <end position="700"/>
    </location>
</feature>
<keyword evidence="3" id="KW-0808">Transferase</keyword>
<dbReference type="Pfam" id="PF03636">
    <property type="entry name" value="Glyco_hydro_65N"/>
    <property type="match status" value="1"/>
</dbReference>
<dbReference type="Pfam" id="PF03632">
    <property type="entry name" value="Glyco_hydro_65m"/>
    <property type="match status" value="1"/>
</dbReference>
<sequence>MIVYDSGKEEYQNWMVVESEFSPYHLGKFESIFSLGNGYMGLRSATEEFYYGETRDWLVNGTFNKADPTEVTELPNLADVTQVDLYIDGERFSLEKGKVFGYQRELNLKDAELIRSFQWESPHGKRFEFKFRRFVSLAHRHVVGMRIEVKSLTHEADLRIVSCINGQTTNTGAQHFLNGVPRIYDQDLLEYVQTTNDSNVDVVIHSRHELLKNGQLGDVTRSMLMARRKVGVEFSLHLMPNDNLTLEKMNTVYTSRDQDVPNSEELKRFGLKQVRNLSNYDLLFEKHRQAWLDQVWNRYQVEIDSENPFDQLAMRFSIYHMTVMTPAHDERMGIGAKGLSGEGYKGHSFWDTEIFILPFFTYSNPKVARSLLTYRYLGLESARQKAKENGYEGAMYPWEMAFPDDGEATPLYGDIDIVTGERSKIWSGMIEQHITADISFAIYQYVQVTGDQAFLDEYGYEIVLDSARFWASRLEWQADRGRYEIHDVIGPDEYKEHVNNNAYTNYMAYFNLKLAIRYVDELKKSNQELYEKLNQLLNIEDAYPNWLEKVEKIYLPQPNEVGIIPQDDTYFNLTQIDLSKYKQQTQARTIYKDYNQEQINGIQVTKQADVLILLYLLEQTFLKDDVHFNQQLKKNNFDFYEPRTLHDSSLSLSTHAILASELGDLDLAYDLFKHASDIDLGPNMTSSNDGIHAASIAGIWSIAIFGFAGVRLTDSGLTVQPNLPKEWRKLSFNIEWHSETLHIVVTHDEVSISKSSDHLLKLSINQVEYKLANDLTVPLVKTSVINNKL</sequence>
<feature type="domain" description="Glycoside hydrolase family 65 C-terminal" evidence="7">
    <location>
        <begin position="711"/>
        <end position="769"/>
    </location>
</feature>
<evidence type="ECO:0000313" key="9">
    <source>
        <dbReference type="EMBL" id="SEQ70342.1"/>
    </source>
</evidence>
<keyword evidence="2" id="KW-0328">Glycosyltransferase</keyword>
<accession>A0A1H9I728</accession>
<dbReference type="Gene3D" id="1.50.10.10">
    <property type="match status" value="1"/>
</dbReference>
<keyword evidence="10" id="KW-1185">Reference proteome</keyword>
<dbReference type="PANTHER" id="PTHR11051">
    <property type="entry name" value="GLYCOSYL HYDROLASE-RELATED"/>
    <property type="match status" value="1"/>
</dbReference>
<evidence type="ECO:0000259" key="7">
    <source>
        <dbReference type="Pfam" id="PF03633"/>
    </source>
</evidence>
<feature type="binding site" evidence="5">
    <location>
        <begin position="350"/>
        <end position="351"/>
    </location>
    <ligand>
        <name>substrate</name>
    </ligand>
</feature>
<dbReference type="PIRSF" id="PIRSF036289">
    <property type="entry name" value="Glycosyl_hydrolase_malt_phosph"/>
    <property type="match status" value="1"/>
</dbReference>
<dbReference type="EMBL" id="FOES01000023">
    <property type="protein sequence ID" value="SEQ70342.1"/>
    <property type="molecule type" value="Genomic_DNA"/>
</dbReference>